<proteinExistence type="predicted"/>
<keyword evidence="3" id="KW-0472">Membrane</keyword>
<dbReference type="SUPFAM" id="SSF56300">
    <property type="entry name" value="Metallo-dependent phosphatases"/>
    <property type="match status" value="1"/>
</dbReference>
<keyword evidence="3" id="KW-1133">Transmembrane helix</keyword>
<comment type="caution">
    <text evidence="5">The sequence shown here is derived from an EMBL/GenBank/DDBJ whole genome shotgun (WGS) entry which is preliminary data.</text>
</comment>
<dbReference type="PANTHER" id="PTHR31302">
    <property type="entry name" value="TRANSMEMBRANE PROTEIN WITH METALLOPHOSPHOESTERASE DOMAIN-RELATED"/>
    <property type="match status" value="1"/>
</dbReference>
<evidence type="ECO:0000256" key="3">
    <source>
        <dbReference type="SAM" id="Phobius"/>
    </source>
</evidence>
<feature type="transmembrane region" description="Helical" evidence="3">
    <location>
        <begin position="102"/>
        <end position="123"/>
    </location>
</feature>
<dbReference type="EMBL" id="JAPIUZ010000001">
    <property type="protein sequence ID" value="MCX2563189.1"/>
    <property type="molecule type" value="Genomic_DNA"/>
</dbReference>
<evidence type="ECO:0000259" key="4">
    <source>
        <dbReference type="Pfam" id="PF00149"/>
    </source>
</evidence>
<feature type="domain" description="Calcineurin-like phosphoesterase" evidence="4">
    <location>
        <begin position="146"/>
        <end position="312"/>
    </location>
</feature>
<keyword evidence="3" id="KW-0812">Transmembrane</keyword>
<dbReference type="InterPro" id="IPR051158">
    <property type="entry name" value="Metallophosphoesterase_sf"/>
</dbReference>
<gene>
    <name evidence="5" type="ORF">OQ497_04325</name>
</gene>
<evidence type="ECO:0000256" key="1">
    <source>
        <dbReference type="ARBA" id="ARBA00022723"/>
    </source>
</evidence>
<name>A0ABT3QD86_9PROT</name>
<dbReference type="InterPro" id="IPR004843">
    <property type="entry name" value="Calcineurin-like_PHP"/>
</dbReference>
<dbReference type="InterPro" id="IPR029052">
    <property type="entry name" value="Metallo-depent_PP-like"/>
</dbReference>
<sequence length="371" mass="40191">MRMLIFMFLPLFVIADWLLPLPLPLLVKPGGAVLIIVAALYHFWCRCSSGSVFAPEFPRPVVILFNWGFGTLVFLFLFQLLLDGGVVVAAVVKGQWLHIPPVVRIAAGGFAGFLAAFALVNALRVPPVEDVTVVIPGLDKAFDGYTLLQLSDLHISRLFPRTWTEAVTERANAAQADMIVITGDFIDGSVAMRRDDIAPLANLSAPDGMLAVPGNHEYFFDYDAWMKHLSSLGFKMLLNSHDTVRRGDARLVIAGVTDRSASGHHLAGPDPEAALAGKPADAPVILLDHQPGEAHNAAERGVALQLSGHTHGGMLPLLSWLVARGNNGFVSRRYQIGGMTLYVSNGTGLWPGFALRLGVPSEMTRFRLRCA</sequence>
<keyword evidence="6" id="KW-1185">Reference proteome</keyword>
<feature type="transmembrane region" description="Helical" evidence="3">
    <location>
        <begin position="30"/>
        <end position="49"/>
    </location>
</feature>
<organism evidence="5 6">
    <name type="scientific">Acetobacter thailandicus</name>
    <dbReference type="NCBI Taxonomy" id="1502842"/>
    <lineage>
        <taxon>Bacteria</taxon>
        <taxon>Pseudomonadati</taxon>
        <taxon>Pseudomonadota</taxon>
        <taxon>Alphaproteobacteria</taxon>
        <taxon>Acetobacterales</taxon>
        <taxon>Acetobacteraceae</taxon>
        <taxon>Acetobacter</taxon>
    </lineage>
</organism>
<evidence type="ECO:0000313" key="6">
    <source>
        <dbReference type="Proteomes" id="UP001301152"/>
    </source>
</evidence>
<accession>A0ABT3QD86</accession>
<evidence type="ECO:0000313" key="5">
    <source>
        <dbReference type="EMBL" id="MCX2563189.1"/>
    </source>
</evidence>
<evidence type="ECO:0000256" key="2">
    <source>
        <dbReference type="ARBA" id="ARBA00022801"/>
    </source>
</evidence>
<dbReference type="PANTHER" id="PTHR31302:SF31">
    <property type="entry name" value="PHOSPHODIESTERASE YAEI"/>
    <property type="match status" value="1"/>
</dbReference>
<keyword evidence="2" id="KW-0378">Hydrolase</keyword>
<protein>
    <submittedName>
        <fullName evidence="5">Metallophosphoesterase</fullName>
    </submittedName>
</protein>
<dbReference type="Pfam" id="PF00149">
    <property type="entry name" value="Metallophos"/>
    <property type="match status" value="1"/>
</dbReference>
<dbReference type="Proteomes" id="UP001301152">
    <property type="component" value="Unassembled WGS sequence"/>
</dbReference>
<dbReference type="CDD" id="cd07385">
    <property type="entry name" value="MPP_YkuE_C"/>
    <property type="match status" value="1"/>
</dbReference>
<dbReference type="Gene3D" id="3.60.21.10">
    <property type="match status" value="1"/>
</dbReference>
<feature type="transmembrane region" description="Helical" evidence="3">
    <location>
        <begin position="61"/>
        <end position="82"/>
    </location>
</feature>
<keyword evidence="1" id="KW-0479">Metal-binding</keyword>
<reference evidence="5 6" key="1">
    <citation type="submission" date="2022-11" db="EMBL/GenBank/DDBJ databases">
        <title>Genome sequencing of Acetobacter type strain.</title>
        <authorList>
            <person name="Heo J."/>
            <person name="Lee D."/>
            <person name="Han B.-H."/>
            <person name="Hong S.-B."/>
            <person name="Kwon S.-W."/>
        </authorList>
    </citation>
    <scope>NUCLEOTIDE SEQUENCE [LARGE SCALE GENOMIC DNA]</scope>
    <source>
        <strain evidence="5 6">KACC 21253</strain>
    </source>
</reference>